<reference evidence="3" key="1">
    <citation type="submission" date="2022-12" db="EMBL/GenBank/DDBJ databases">
        <title>Paraconexibacter alkalitolerans sp. nov. and Baekduia alba sp. nov., isolated from soil and emended description of the genera Paraconexibacter (Chun et al., 2020) and Baekduia (An et al., 2020).</title>
        <authorList>
            <person name="Vieira S."/>
            <person name="Huber K.J."/>
            <person name="Geppert A."/>
            <person name="Wolf J."/>
            <person name="Neumann-Schaal M."/>
            <person name="Muesken M."/>
            <person name="Overmann J."/>
        </authorList>
    </citation>
    <scope>NUCLEOTIDE SEQUENCE</scope>
    <source>
        <strain evidence="3">AEG42_29</strain>
    </source>
</reference>
<organism evidence="3">
    <name type="scientific">Paraconexibacter sp. AEG42_29</name>
    <dbReference type="NCBI Taxonomy" id="2997339"/>
    <lineage>
        <taxon>Bacteria</taxon>
        <taxon>Bacillati</taxon>
        <taxon>Actinomycetota</taxon>
        <taxon>Thermoleophilia</taxon>
        <taxon>Solirubrobacterales</taxon>
        <taxon>Paraconexibacteraceae</taxon>
        <taxon>Paraconexibacter</taxon>
    </lineage>
</organism>
<accession>A0AAU7B325</accession>
<evidence type="ECO:0000313" key="3">
    <source>
        <dbReference type="EMBL" id="XAY08266.1"/>
    </source>
</evidence>
<dbReference type="AlphaFoldDB" id="A0AAU7B325"/>
<name>A0AAU7B325_9ACTN</name>
<dbReference type="SUPFAM" id="SSF51679">
    <property type="entry name" value="Bacterial luciferase-like"/>
    <property type="match status" value="1"/>
</dbReference>
<dbReference type="PANTHER" id="PTHR43244">
    <property type="match status" value="1"/>
</dbReference>
<dbReference type="EC" id="1.-.-.-" evidence="3"/>
<dbReference type="RefSeq" id="WP_354699447.1">
    <property type="nucleotide sequence ID" value="NZ_CP114014.1"/>
</dbReference>
<evidence type="ECO:0000259" key="2">
    <source>
        <dbReference type="Pfam" id="PF00296"/>
    </source>
</evidence>
<feature type="domain" description="Luciferase-like" evidence="2">
    <location>
        <begin position="13"/>
        <end position="316"/>
    </location>
</feature>
<dbReference type="KEGG" id="parq:DSM112329_05164"/>
<dbReference type="InterPro" id="IPR011251">
    <property type="entry name" value="Luciferase-like_dom"/>
</dbReference>
<proteinExistence type="predicted"/>
<keyword evidence="1 3" id="KW-0560">Oxidoreductase</keyword>
<dbReference type="Gene3D" id="3.20.20.30">
    <property type="entry name" value="Luciferase-like domain"/>
    <property type="match status" value="1"/>
</dbReference>
<dbReference type="PANTHER" id="PTHR43244:SF1">
    <property type="entry name" value="5,10-METHYLENETETRAHYDROMETHANOPTERIN REDUCTASE"/>
    <property type="match status" value="1"/>
</dbReference>
<dbReference type="InterPro" id="IPR050564">
    <property type="entry name" value="F420-G6PD/mer"/>
</dbReference>
<dbReference type="Pfam" id="PF00296">
    <property type="entry name" value="Bac_luciferase"/>
    <property type="match status" value="1"/>
</dbReference>
<dbReference type="GO" id="GO:0016705">
    <property type="term" value="F:oxidoreductase activity, acting on paired donors, with incorporation or reduction of molecular oxygen"/>
    <property type="evidence" value="ECO:0007669"/>
    <property type="project" value="InterPro"/>
</dbReference>
<evidence type="ECO:0000256" key="1">
    <source>
        <dbReference type="ARBA" id="ARBA00023002"/>
    </source>
</evidence>
<gene>
    <name evidence="3" type="ORF">DSM112329_05164</name>
</gene>
<sequence>MRIGVSTAYWPWITPDRQLEIGVLADELGLDSVWCSEAWGQDAVSMLGLLAGRTEHVRLGTAIMQIPARKATATAMAAASVDVLSGGRMMLGLGPSGPQVSEGWYGEPFARPLARTRAYVETVRTALAGETLPVQLPEGESGTGLAKELRLLARPVQPRIPIYLGATSPKGIEQCGQIADGWIGTVVDPLQPAQTIDLVVDAVAAAGRERTAFDVACLTPTAVAPTEAQALDLVRPWVAFYLGAMGAKDKNFYVDLAGRYGYAEAAGRVQDLYLAGDRAGAAAALPDDLLRSVTIACDPAGLPSRLAAFADAGVDTLIAVPGGGDLDTVRALAAARAGAAA</sequence>
<dbReference type="EMBL" id="CP114014">
    <property type="protein sequence ID" value="XAY08266.1"/>
    <property type="molecule type" value="Genomic_DNA"/>
</dbReference>
<dbReference type="CDD" id="cd01097">
    <property type="entry name" value="Tetrahydromethanopterin_reductase"/>
    <property type="match status" value="1"/>
</dbReference>
<protein>
    <submittedName>
        <fullName evidence="3">Coenzyme F420-dependent oxidoreductase</fullName>
        <ecNumber evidence="3">1.-.-.-</ecNumber>
    </submittedName>
</protein>
<dbReference type="InterPro" id="IPR036661">
    <property type="entry name" value="Luciferase-like_sf"/>
</dbReference>